<evidence type="ECO:0000256" key="4">
    <source>
        <dbReference type="HAMAP-Rule" id="MF_00528"/>
    </source>
</evidence>
<comment type="function">
    <text evidence="4">Nucleoside triphosphate pyrophosphatase that hydrolyzes dTTP and UTP. May have a dual role in cell division arrest and in preventing the incorporation of modified nucleotides into cellular nucleic acids.</text>
</comment>
<evidence type="ECO:0000313" key="5">
    <source>
        <dbReference type="EMBL" id="NHO64319.1"/>
    </source>
</evidence>
<dbReference type="PANTHER" id="PTHR43213:SF5">
    <property type="entry name" value="BIFUNCTIONAL DTTP_UTP PYROPHOSPHATASE_METHYLTRANSFERASE PROTEIN-RELATED"/>
    <property type="match status" value="1"/>
</dbReference>
<dbReference type="CDD" id="cd00555">
    <property type="entry name" value="Maf"/>
    <property type="match status" value="1"/>
</dbReference>
<comment type="caution">
    <text evidence="5">The sequence shown here is derived from an EMBL/GenBank/DDBJ whole genome shotgun (WGS) entry which is preliminary data.</text>
</comment>
<reference evidence="5" key="1">
    <citation type="submission" date="2020-03" db="EMBL/GenBank/DDBJ databases">
        <authorList>
            <person name="Guo F."/>
        </authorList>
    </citation>
    <scope>NUCLEOTIDE SEQUENCE</scope>
    <source>
        <strain evidence="5">JCM 30134</strain>
    </source>
</reference>
<gene>
    <name evidence="5" type="ORF">G8770_02000</name>
</gene>
<name>A0A9E5JPX6_9GAMM</name>
<dbReference type="GO" id="GO:0009117">
    <property type="term" value="P:nucleotide metabolic process"/>
    <property type="evidence" value="ECO:0007669"/>
    <property type="project" value="UniProtKB-KW"/>
</dbReference>
<dbReference type="GO" id="GO:0047429">
    <property type="term" value="F:nucleoside triphosphate diphosphatase activity"/>
    <property type="evidence" value="ECO:0007669"/>
    <property type="project" value="UniProtKB-EC"/>
</dbReference>
<keyword evidence="4" id="KW-0963">Cytoplasm</keyword>
<evidence type="ECO:0000313" key="6">
    <source>
        <dbReference type="Proteomes" id="UP000787472"/>
    </source>
</evidence>
<comment type="caution">
    <text evidence="4">Lacks conserved residue(s) required for the propagation of feature annotation.</text>
</comment>
<dbReference type="SUPFAM" id="SSF52972">
    <property type="entry name" value="ITPase-like"/>
    <property type="match status" value="1"/>
</dbReference>
<keyword evidence="6" id="KW-1185">Reference proteome</keyword>
<dbReference type="NCBIfam" id="TIGR00172">
    <property type="entry name" value="maf"/>
    <property type="match status" value="1"/>
</dbReference>
<accession>A0A9E5JPX6</accession>
<comment type="catalytic activity">
    <reaction evidence="4">
        <text>dTTP + H2O = dTMP + diphosphate + H(+)</text>
        <dbReference type="Rhea" id="RHEA:28534"/>
        <dbReference type="ChEBI" id="CHEBI:15377"/>
        <dbReference type="ChEBI" id="CHEBI:15378"/>
        <dbReference type="ChEBI" id="CHEBI:33019"/>
        <dbReference type="ChEBI" id="CHEBI:37568"/>
        <dbReference type="ChEBI" id="CHEBI:63528"/>
        <dbReference type="EC" id="3.6.1.9"/>
    </reaction>
</comment>
<dbReference type="RefSeq" id="WP_167181207.1">
    <property type="nucleotide sequence ID" value="NZ_JAAONZ010000001.1"/>
</dbReference>
<evidence type="ECO:0000256" key="1">
    <source>
        <dbReference type="ARBA" id="ARBA00001968"/>
    </source>
</evidence>
<evidence type="ECO:0000256" key="2">
    <source>
        <dbReference type="ARBA" id="ARBA00022801"/>
    </source>
</evidence>
<dbReference type="PIRSF" id="PIRSF006305">
    <property type="entry name" value="Maf"/>
    <property type="match status" value="1"/>
</dbReference>
<evidence type="ECO:0000256" key="3">
    <source>
        <dbReference type="ARBA" id="ARBA00023080"/>
    </source>
</evidence>
<protein>
    <recommendedName>
        <fullName evidence="4">dTTP/UTP pyrophosphatase</fullName>
        <shortName evidence="4">dTTPase/UTPase</shortName>
        <ecNumber evidence="4">3.6.1.9</ecNumber>
    </recommendedName>
    <alternativeName>
        <fullName evidence="4">Nucleoside triphosphate pyrophosphatase</fullName>
    </alternativeName>
    <alternativeName>
        <fullName evidence="4">Nucleotide pyrophosphatase</fullName>
        <shortName evidence="4">Nucleotide PPase</shortName>
    </alternativeName>
</protein>
<keyword evidence="2 4" id="KW-0378">Hydrolase</keyword>
<dbReference type="Proteomes" id="UP000787472">
    <property type="component" value="Unassembled WGS sequence"/>
</dbReference>
<keyword evidence="3 4" id="KW-0546">Nucleotide metabolism</keyword>
<dbReference type="InterPro" id="IPR029001">
    <property type="entry name" value="ITPase-like_fam"/>
</dbReference>
<comment type="subcellular location">
    <subcellularLocation>
        <location evidence="4">Cytoplasm</location>
    </subcellularLocation>
</comment>
<comment type="catalytic activity">
    <reaction evidence="4">
        <text>UTP + H2O = UMP + diphosphate + H(+)</text>
        <dbReference type="Rhea" id="RHEA:29395"/>
        <dbReference type="ChEBI" id="CHEBI:15377"/>
        <dbReference type="ChEBI" id="CHEBI:15378"/>
        <dbReference type="ChEBI" id="CHEBI:33019"/>
        <dbReference type="ChEBI" id="CHEBI:46398"/>
        <dbReference type="ChEBI" id="CHEBI:57865"/>
        <dbReference type="EC" id="3.6.1.9"/>
    </reaction>
</comment>
<dbReference type="EC" id="3.6.1.9" evidence="4"/>
<comment type="cofactor">
    <cofactor evidence="1 4">
        <name>a divalent metal cation</name>
        <dbReference type="ChEBI" id="CHEBI:60240"/>
    </cofactor>
</comment>
<feature type="site" description="Important for substrate specificity" evidence="4">
    <location>
        <position position="12"/>
    </location>
</feature>
<comment type="similarity">
    <text evidence="4">Belongs to the Maf family. YhdE subfamily.</text>
</comment>
<organism evidence="5 6">
    <name type="scientific">Pseudomaricurvus hydrocarbonicus</name>
    <dbReference type="NCBI Taxonomy" id="1470433"/>
    <lineage>
        <taxon>Bacteria</taxon>
        <taxon>Pseudomonadati</taxon>
        <taxon>Pseudomonadota</taxon>
        <taxon>Gammaproteobacteria</taxon>
        <taxon>Cellvibrionales</taxon>
        <taxon>Cellvibrionaceae</taxon>
        <taxon>Pseudomaricurvus</taxon>
    </lineage>
</organism>
<feature type="active site" description="Proton acceptor" evidence="4">
    <location>
        <position position="79"/>
    </location>
</feature>
<feature type="site" description="Important for substrate specificity" evidence="4">
    <location>
        <position position="80"/>
    </location>
</feature>
<dbReference type="HAMAP" id="MF_00528">
    <property type="entry name" value="Maf"/>
    <property type="match status" value="1"/>
</dbReference>
<dbReference type="PANTHER" id="PTHR43213">
    <property type="entry name" value="BIFUNCTIONAL DTTP/UTP PYROPHOSPHATASE/METHYLTRANSFERASE PROTEIN-RELATED"/>
    <property type="match status" value="1"/>
</dbReference>
<dbReference type="Gene3D" id="3.90.950.10">
    <property type="match status" value="1"/>
</dbReference>
<proteinExistence type="inferred from homology"/>
<feature type="site" description="Important for substrate specificity" evidence="4">
    <location>
        <position position="162"/>
    </location>
</feature>
<dbReference type="AlphaFoldDB" id="A0A9E5JPX6"/>
<dbReference type="EMBL" id="JAAONZ010000001">
    <property type="protein sequence ID" value="NHO64319.1"/>
    <property type="molecule type" value="Genomic_DNA"/>
</dbReference>
<sequence length="204" mass="22622">MVDLYLASQSPRRRELLAQIGVQYQVLEVNVPERQQSNESPREYVQRLAQEKSQAGWRCLTDANRRADAKMVCPVLGADTLIEFQGRVLEKPENEADEVAMLGALSGQTHRVLSAVALTSERGTAVKLSVTDVRFRPLSEQEVRRYWRTGEPADKAGGYGIQGLGAVFVEHLSGSYSGVVGLPLNETRELLEDYGVAYWIGQDA</sequence>
<dbReference type="Pfam" id="PF02545">
    <property type="entry name" value="Maf"/>
    <property type="match status" value="1"/>
</dbReference>
<dbReference type="InterPro" id="IPR003697">
    <property type="entry name" value="Maf-like"/>
</dbReference>
<dbReference type="GO" id="GO:0005737">
    <property type="term" value="C:cytoplasm"/>
    <property type="evidence" value="ECO:0007669"/>
    <property type="project" value="UniProtKB-SubCell"/>
</dbReference>